<dbReference type="Proteomes" id="UP000609064">
    <property type="component" value="Unassembled WGS sequence"/>
</dbReference>
<evidence type="ECO:0000256" key="5">
    <source>
        <dbReference type="ARBA" id="ARBA00023136"/>
    </source>
</evidence>
<gene>
    <name evidence="9" type="ORF">GCM10011514_26400</name>
</gene>
<keyword evidence="4 6" id="KW-1133">Transmembrane helix</keyword>
<feature type="transmembrane region" description="Helical" evidence="6">
    <location>
        <begin position="398"/>
        <end position="422"/>
    </location>
</feature>
<accession>A0A916YUI8</accession>
<dbReference type="GO" id="GO:0005886">
    <property type="term" value="C:plasma membrane"/>
    <property type="evidence" value="ECO:0007669"/>
    <property type="project" value="UniProtKB-SubCell"/>
</dbReference>
<dbReference type="InterPro" id="IPR050250">
    <property type="entry name" value="Macrolide_Exporter_MacB"/>
</dbReference>
<evidence type="ECO:0000256" key="2">
    <source>
        <dbReference type="ARBA" id="ARBA00022475"/>
    </source>
</evidence>
<evidence type="ECO:0000259" key="8">
    <source>
        <dbReference type="Pfam" id="PF12704"/>
    </source>
</evidence>
<sequence>MLLFLTARFELSFDDFQANKEHLYKVFFKLNLADGTRMGTSMPAPLTPALKADFKSEIKHISRIMDSGVQVVQGDKTLDQSLNYVDADFLKMFSFEMLKGNPNTALNDLKSVVINQSTAEKLFGSSEPLGQTINLNFGEKIEAFIVAGVIANAPENSTIESEMMIRFENNPSYQENKEEWDNQNHHLYIQLAENISQETFEKKLKPFTQKYYKSTIDQIKKEGGKPDERAEVFSIKTMPLLDEHFMKHTGGLLVMDKMYPYMLLIISVLVVLIACINFINLSIARSLERAKEVGMRKALGAVKNQILGQFWGEAFILCIIGFVIGSLLATLTMPTYNSLFRSTISLQSLLNPATALVLITSFLGITLIAGGYPALVVSKFNIIEVLKGKLKVNTKSGGLRNTLIIVQFSIAIMLISSTIIIWNQIDFLRNKPLGFDETQVISIPVGHGNQGTKVLDFMRNKLANQPQIVSITGADINVGRGKDNSMSQSGYGFELEGKTYHTSGLNVDYDYIKTLGLTLETGRDFAREFPSDKSRSIVINETMAKELGFNKPTVAAAIGKNIPLGDSLGRTIVGVVKDYHFESLKNKIKSMTFFLQNDFGYNYVFVKIAPNAAPKETMDLLAKTFKEIAPKSEFQGSFLDENTNNQYKKEERFSQIIMSAAVLAIVLSCMGLFAIAIMMISRRTKEIGIRKVLGASIPSLVMLLSKEFLILVAIAIVIASPIAYYAMDKWLTDFEYRIDIGWQIFALAGCVAVIIALLTVSYQAIRAALMNPVKSLKSE</sequence>
<reference evidence="9" key="2">
    <citation type="submission" date="2020-09" db="EMBL/GenBank/DDBJ databases">
        <authorList>
            <person name="Sun Q."/>
            <person name="Zhou Y."/>
        </authorList>
    </citation>
    <scope>NUCLEOTIDE SEQUENCE</scope>
    <source>
        <strain evidence="9">CGMCC 1.15958</strain>
    </source>
</reference>
<comment type="subcellular location">
    <subcellularLocation>
        <location evidence="1">Cell membrane</location>
        <topology evidence="1">Multi-pass membrane protein</topology>
    </subcellularLocation>
</comment>
<feature type="transmembrane region" description="Helical" evidence="6">
    <location>
        <begin position="656"/>
        <end position="680"/>
    </location>
</feature>
<dbReference type="InterPro" id="IPR003838">
    <property type="entry name" value="ABC3_permease_C"/>
</dbReference>
<keyword evidence="5 6" id="KW-0472">Membrane</keyword>
<feature type="transmembrane region" description="Helical" evidence="6">
    <location>
        <begin position="314"/>
        <end position="333"/>
    </location>
</feature>
<keyword evidence="3 6" id="KW-0812">Transmembrane</keyword>
<comment type="caution">
    <text evidence="9">The sequence shown here is derived from an EMBL/GenBank/DDBJ whole genome shotgun (WGS) entry which is preliminary data.</text>
</comment>
<dbReference type="AlphaFoldDB" id="A0A916YUI8"/>
<dbReference type="GO" id="GO:0022857">
    <property type="term" value="F:transmembrane transporter activity"/>
    <property type="evidence" value="ECO:0007669"/>
    <property type="project" value="TreeGrafter"/>
</dbReference>
<dbReference type="Pfam" id="PF12704">
    <property type="entry name" value="MacB_PCD"/>
    <property type="match status" value="2"/>
</dbReference>
<evidence type="ECO:0000313" key="9">
    <source>
        <dbReference type="EMBL" id="GGD61131.1"/>
    </source>
</evidence>
<feature type="domain" description="MacB-like periplasmic core" evidence="8">
    <location>
        <begin position="20"/>
        <end position="205"/>
    </location>
</feature>
<name>A0A916YUI8_9BACT</name>
<dbReference type="InterPro" id="IPR025857">
    <property type="entry name" value="MacB_PCD"/>
</dbReference>
<organism evidence="9 10">
    <name type="scientific">Emticicia aquatilis</name>
    <dbReference type="NCBI Taxonomy" id="1537369"/>
    <lineage>
        <taxon>Bacteria</taxon>
        <taxon>Pseudomonadati</taxon>
        <taxon>Bacteroidota</taxon>
        <taxon>Cytophagia</taxon>
        <taxon>Cytophagales</taxon>
        <taxon>Leadbetterellaceae</taxon>
        <taxon>Emticicia</taxon>
    </lineage>
</organism>
<feature type="domain" description="ABC3 transporter permease C-terminal" evidence="7">
    <location>
        <begin position="659"/>
        <end position="772"/>
    </location>
</feature>
<keyword evidence="10" id="KW-1185">Reference proteome</keyword>
<feature type="domain" description="MacB-like periplasmic core" evidence="8">
    <location>
        <begin position="491"/>
        <end position="621"/>
    </location>
</feature>
<feature type="domain" description="ABC3 transporter permease C-terminal" evidence="7">
    <location>
        <begin position="265"/>
        <end position="382"/>
    </location>
</feature>
<dbReference type="Pfam" id="PF02687">
    <property type="entry name" value="FtsX"/>
    <property type="match status" value="2"/>
</dbReference>
<dbReference type="PANTHER" id="PTHR30572">
    <property type="entry name" value="MEMBRANE COMPONENT OF TRANSPORTER-RELATED"/>
    <property type="match status" value="1"/>
</dbReference>
<proteinExistence type="predicted"/>
<evidence type="ECO:0000259" key="7">
    <source>
        <dbReference type="Pfam" id="PF02687"/>
    </source>
</evidence>
<evidence type="ECO:0000313" key="10">
    <source>
        <dbReference type="Proteomes" id="UP000609064"/>
    </source>
</evidence>
<dbReference type="EMBL" id="BMKK01000005">
    <property type="protein sequence ID" value="GGD61131.1"/>
    <property type="molecule type" value="Genomic_DNA"/>
</dbReference>
<protein>
    <submittedName>
        <fullName evidence="9">ABC transporter permease</fullName>
    </submittedName>
</protein>
<feature type="transmembrane region" description="Helical" evidence="6">
    <location>
        <begin position="258"/>
        <end position="279"/>
    </location>
</feature>
<evidence type="ECO:0000256" key="6">
    <source>
        <dbReference type="SAM" id="Phobius"/>
    </source>
</evidence>
<feature type="transmembrane region" description="Helical" evidence="6">
    <location>
        <begin position="353"/>
        <end position="377"/>
    </location>
</feature>
<reference evidence="9" key="1">
    <citation type="journal article" date="2014" name="Int. J. Syst. Evol. Microbiol.">
        <title>Complete genome sequence of Corynebacterium casei LMG S-19264T (=DSM 44701T), isolated from a smear-ripened cheese.</title>
        <authorList>
            <consortium name="US DOE Joint Genome Institute (JGI-PGF)"/>
            <person name="Walter F."/>
            <person name="Albersmeier A."/>
            <person name="Kalinowski J."/>
            <person name="Ruckert C."/>
        </authorList>
    </citation>
    <scope>NUCLEOTIDE SEQUENCE</scope>
    <source>
        <strain evidence="9">CGMCC 1.15958</strain>
    </source>
</reference>
<evidence type="ECO:0000256" key="3">
    <source>
        <dbReference type="ARBA" id="ARBA00022692"/>
    </source>
</evidence>
<feature type="transmembrane region" description="Helical" evidence="6">
    <location>
        <begin position="744"/>
        <end position="765"/>
    </location>
</feature>
<keyword evidence="2" id="KW-1003">Cell membrane</keyword>
<dbReference type="PANTHER" id="PTHR30572:SF18">
    <property type="entry name" value="ABC-TYPE MACROLIDE FAMILY EXPORT SYSTEM PERMEASE COMPONENT 2"/>
    <property type="match status" value="1"/>
</dbReference>
<feature type="transmembrane region" description="Helical" evidence="6">
    <location>
        <begin position="700"/>
        <end position="724"/>
    </location>
</feature>
<evidence type="ECO:0000256" key="4">
    <source>
        <dbReference type="ARBA" id="ARBA00022989"/>
    </source>
</evidence>
<evidence type="ECO:0000256" key="1">
    <source>
        <dbReference type="ARBA" id="ARBA00004651"/>
    </source>
</evidence>